<name>A0A2A4JB50_HELVI</name>
<evidence type="ECO:0000256" key="1">
    <source>
        <dbReference type="SAM" id="MobiDB-lite"/>
    </source>
</evidence>
<protein>
    <submittedName>
        <fullName evidence="2">Uncharacterized protein</fullName>
    </submittedName>
</protein>
<feature type="region of interest" description="Disordered" evidence="1">
    <location>
        <begin position="112"/>
        <end position="131"/>
    </location>
</feature>
<gene>
    <name evidence="2" type="ORF">B5V51_4510</name>
</gene>
<proteinExistence type="predicted"/>
<feature type="compositionally biased region" description="Low complexity" evidence="1">
    <location>
        <begin position="74"/>
        <end position="84"/>
    </location>
</feature>
<comment type="caution">
    <text evidence="2">The sequence shown here is derived from an EMBL/GenBank/DDBJ whole genome shotgun (WGS) entry which is preliminary data.</text>
</comment>
<evidence type="ECO:0000313" key="2">
    <source>
        <dbReference type="EMBL" id="PCG69079.1"/>
    </source>
</evidence>
<reference evidence="2" key="1">
    <citation type="submission" date="2017-09" db="EMBL/GenBank/DDBJ databases">
        <title>Contemporary evolution of a Lepidopteran species, Heliothis virescens, in response to modern agricultural practices.</title>
        <authorList>
            <person name="Fritz M.L."/>
            <person name="Deyonke A.M."/>
            <person name="Papanicolaou A."/>
            <person name="Micinski S."/>
            <person name="Westbrook J."/>
            <person name="Gould F."/>
        </authorList>
    </citation>
    <scope>NUCLEOTIDE SEQUENCE [LARGE SCALE GENOMIC DNA]</scope>
    <source>
        <strain evidence="2">HvINT-</strain>
        <tissue evidence="2">Whole body</tissue>
    </source>
</reference>
<accession>A0A2A4JB50</accession>
<feature type="region of interest" description="Disordered" evidence="1">
    <location>
        <begin position="1"/>
        <end position="95"/>
    </location>
</feature>
<organism evidence="2">
    <name type="scientific">Heliothis virescens</name>
    <name type="common">Tobacco budworm moth</name>
    <dbReference type="NCBI Taxonomy" id="7102"/>
    <lineage>
        <taxon>Eukaryota</taxon>
        <taxon>Metazoa</taxon>
        <taxon>Ecdysozoa</taxon>
        <taxon>Arthropoda</taxon>
        <taxon>Hexapoda</taxon>
        <taxon>Insecta</taxon>
        <taxon>Pterygota</taxon>
        <taxon>Neoptera</taxon>
        <taxon>Endopterygota</taxon>
        <taxon>Lepidoptera</taxon>
        <taxon>Glossata</taxon>
        <taxon>Ditrysia</taxon>
        <taxon>Noctuoidea</taxon>
        <taxon>Noctuidae</taxon>
        <taxon>Heliothinae</taxon>
        <taxon>Heliothis</taxon>
    </lineage>
</organism>
<dbReference type="AlphaFoldDB" id="A0A2A4JB50"/>
<dbReference type="EMBL" id="NWSH01002129">
    <property type="protein sequence ID" value="PCG69079.1"/>
    <property type="molecule type" value="Genomic_DNA"/>
</dbReference>
<feature type="compositionally biased region" description="Polar residues" evidence="1">
    <location>
        <begin position="114"/>
        <end position="131"/>
    </location>
</feature>
<sequence length="150" mass="16165">MVSPPQESLLDLTSPPTHGFTPAPPLITTPIQDPETTKGEKRTLTSPEEVQEAVRRRVMARRKDVPPIGGLLLSASPPATATHSAPPPAPVPRDFDKAEELTSATVERLAGLATASTQRGNGHTTRVTSRQHSPWVYSHLVKLIEGTKRS</sequence>